<dbReference type="UniPathway" id="UPA00665"/>
<keyword evidence="6 9" id="KW-0378">Hydrolase</keyword>
<evidence type="ECO:0000256" key="8">
    <source>
        <dbReference type="ARBA" id="ARBA00023136"/>
    </source>
</evidence>
<dbReference type="PANTHER" id="PTHR33695:SF1">
    <property type="entry name" value="LIPOPROTEIN SIGNAL PEPTIDASE"/>
    <property type="match status" value="1"/>
</dbReference>
<dbReference type="PRINTS" id="PR00781">
    <property type="entry name" value="LIPOSIGPTASE"/>
</dbReference>
<evidence type="ECO:0000256" key="10">
    <source>
        <dbReference type="RuleBase" id="RU000594"/>
    </source>
</evidence>
<keyword evidence="7 9" id="KW-1133">Transmembrane helix</keyword>
<feature type="transmembrane region" description="Helical" evidence="9">
    <location>
        <begin position="126"/>
        <end position="142"/>
    </location>
</feature>
<evidence type="ECO:0000256" key="11">
    <source>
        <dbReference type="RuleBase" id="RU004181"/>
    </source>
</evidence>
<comment type="pathway">
    <text evidence="9">Protein modification; lipoprotein biosynthesis (signal peptide cleavage).</text>
</comment>
<evidence type="ECO:0000256" key="7">
    <source>
        <dbReference type="ARBA" id="ARBA00022989"/>
    </source>
</evidence>
<evidence type="ECO:0000256" key="9">
    <source>
        <dbReference type="HAMAP-Rule" id="MF_00161"/>
    </source>
</evidence>
<accession>A0A4R3ZN67</accession>
<evidence type="ECO:0000256" key="1">
    <source>
        <dbReference type="ARBA" id="ARBA00006139"/>
    </source>
</evidence>
<keyword evidence="4 9" id="KW-0812">Transmembrane</keyword>
<dbReference type="EC" id="3.4.23.36" evidence="9"/>
<dbReference type="GeneID" id="89529067"/>
<dbReference type="Pfam" id="PF01252">
    <property type="entry name" value="Peptidase_A8"/>
    <property type="match status" value="1"/>
</dbReference>
<comment type="function">
    <text evidence="9 10">This protein specifically catalyzes the removal of signal peptides from prolipoproteins.</text>
</comment>
<evidence type="ECO:0000256" key="6">
    <source>
        <dbReference type="ARBA" id="ARBA00022801"/>
    </source>
</evidence>
<keyword evidence="2 9" id="KW-1003">Cell membrane</keyword>
<evidence type="ECO:0000313" key="13">
    <source>
        <dbReference type="Proteomes" id="UP000295805"/>
    </source>
</evidence>
<dbReference type="InterPro" id="IPR001872">
    <property type="entry name" value="Peptidase_A8"/>
</dbReference>
<comment type="subcellular location">
    <subcellularLocation>
        <location evidence="9">Cell membrane</location>
        <topology evidence="9">Multi-pass membrane protein</topology>
    </subcellularLocation>
</comment>
<dbReference type="PANTHER" id="PTHR33695">
    <property type="entry name" value="LIPOPROTEIN SIGNAL PEPTIDASE"/>
    <property type="match status" value="1"/>
</dbReference>
<keyword evidence="5 9" id="KW-0064">Aspartyl protease</keyword>
<evidence type="ECO:0000256" key="5">
    <source>
        <dbReference type="ARBA" id="ARBA00022750"/>
    </source>
</evidence>
<evidence type="ECO:0000313" key="12">
    <source>
        <dbReference type="EMBL" id="TCW19932.1"/>
    </source>
</evidence>
<feature type="active site" evidence="9">
    <location>
        <position position="152"/>
    </location>
</feature>
<keyword evidence="3 9" id="KW-0645">Protease</keyword>
<comment type="caution">
    <text evidence="12">The sequence shown here is derived from an EMBL/GenBank/DDBJ whole genome shotgun (WGS) entry which is preliminary data.</text>
</comment>
<dbReference type="Proteomes" id="UP000295805">
    <property type="component" value="Unassembled WGS sequence"/>
</dbReference>
<dbReference type="AlphaFoldDB" id="A0A4R3ZN67"/>
<sequence length="206" mass="21504">MFAIEISCRLGFESREDDVMPKDVNPVTEPPHQSKQGALARTALVVSVVLLAAADLGAKTWAGGALADGHTVDLGLMQLRLGFNSGVAFSLGAGLPASVVLAITGIIICALAILAWRATRSATRTVRLALALILGGAVANFIDRATDGVVTDYLHTGWFPTFNLADVFITSGAVVLIVATLTGRDRTNVMGTPEAATRQARGPHDN</sequence>
<dbReference type="PROSITE" id="PS00855">
    <property type="entry name" value="SPASE_II"/>
    <property type="match status" value="1"/>
</dbReference>
<dbReference type="HAMAP" id="MF_00161">
    <property type="entry name" value="LspA"/>
    <property type="match status" value="1"/>
</dbReference>
<dbReference type="EMBL" id="SMCX01000035">
    <property type="protein sequence ID" value="TCW19932.1"/>
    <property type="molecule type" value="Genomic_DNA"/>
</dbReference>
<proteinExistence type="inferred from homology"/>
<evidence type="ECO:0000256" key="4">
    <source>
        <dbReference type="ARBA" id="ARBA00022692"/>
    </source>
</evidence>
<dbReference type="GO" id="GO:0005886">
    <property type="term" value="C:plasma membrane"/>
    <property type="evidence" value="ECO:0007669"/>
    <property type="project" value="UniProtKB-SubCell"/>
</dbReference>
<dbReference type="RefSeq" id="WP_243699808.1">
    <property type="nucleotide sequence ID" value="NZ_CP143053.1"/>
</dbReference>
<reference evidence="12 13" key="1">
    <citation type="submission" date="2019-03" db="EMBL/GenBank/DDBJ databases">
        <title>Root nodule microbial communities of legume samples collected from USA, Mexico and Botswana.</title>
        <authorList>
            <person name="Hirsch A."/>
        </authorList>
    </citation>
    <scope>NUCLEOTIDE SEQUENCE [LARGE SCALE GENOMIC DNA]</scope>
    <source>
        <strain evidence="12 13">55</strain>
    </source>
</reference>
<keyword evidence="8 9" id="KW-0472">Membrane</keyword>
<feature type="active site" evidence="9">
    <location>
        <position position="166"/>
    </location>
</feature>
<dbReference type="GO" id="GO:0006508">
    <property type="term" value="P:proteolysis"/>
    <property type="evidence" value="ECO:0007669"/>
    <property type="project" value="UniProtKB-KW"/>
</dbReference>
<feature type="transmembrane region" description="Helical" evidence="9">
    <location>
        <begin position="162"/>
        <end position="181"/>
    </location>
</feature>
<protein>
    <recommendedName>
        <fullName evidence="9">Lipoprotein signal peptidase</fullName>
        <ecNumber evidence="9">3.4.23.36</ecNumber>
    </recommendedName>
    <alternativeName>
        <fullName evidence="9">Prolipoprotein signal peptidase</fullName>
    </alternativeName>
    <alternativeName>
        <fullName evidence="9">Signal peptidase II</fullName>
        <shortName evidence="9">SPase II</shortName>
    </alternativeName>
</protein>
<feature type="transmembrane region" description="Helical" evidence="9">
    <location>
        <begin position="87"/>
        <end position="114"/>
    </location>
</feature>
<name>A0A4R3ZN67_9ACTN</name>
<comment type="catalytic activity">
    <reaction evidence="9 10">
        <text>Release of signal peptides from bacterial membrane prolipoproteins. Hydrolyzes -Xaa-Yaa-Zaa-|-(S,diacylglyceryl)Cys-, in which Xaa is hydrophobic (preferably Leu), and Yaa (Ala or Ser) and Zaa (Gly or Ala) have small, neutral side chains.</text>
        <dbReference type="EC" id="3.4.23.36"/>
    </reaction>
</comment>
<evidence type="ECO:0000256" key="3">
    <source>
        <dbReference type="ARBA" id="ARBA00022670"/>
    </source>
</evidence>
<dbReference type="NCBIfam" id="TIGR00077">
    <property type="entry name" value="lspA"/>
    <property type="match status" value="1"/>
</dbReference>
<dbReference type="GO" id="GO:0004190">
    <property type="term" value="F:aspartic-type endopeptidase activity"/>
    <property type="evidence" value="ECO:0007669"/>
    <property type="project" value="UniProtKB-UniRule"/>
</dbReference>
<comment type="similarity">
    <text evidence="1 9 11">Belongs to the peptidase A8 family.</text>
</comment>
<organism evidence="12 13">
    <name type="scientific">Dietzia cinnamea</name>
    <dbReference type="NCBI Taxonomy" id="321318"/>
    <lineage>
        <taxon>Bacteria</taxon>
        <taxon>Bacillati</taxon>
        <taxon>Actinomycetota</taxon>
        <taxon>Actinomycetes</taxon>
        <taxon>Mycobacteriales</taxon>
        <taxon>Dietziaceae</taxon>
        <taxon>Dietzia</taxon>
    </lineage>
</organism>
<feature type="transmembrane region" description="Helical" evidence="9">
    <location>
        <begin position="43"/>
        <end position="67"/>
    </location>
</feature>
<evidence type="ECO:0000256" key="2">
    <source>
        <dbReference type="ARBA" id="ARBA00022475"/>
    </source>
</evidence>
<gene>
    <name evidence="9" type="primary">lspA</name>
    <name evidence="12" type="ORF">EDD19_13511</name>
</gene>